<name>A0ABQ1XZV9_9SPHI</name>
<evidence type="ECO:0000313" key="2">
    <source>
        <dbReference type="EMBL" id="GGH07564.1"/>
    </source>
</evidence>
<proteinExistence type="predicted"/>
<dbReference type="Pfam" id="PF16132">
    <property type="entry name" value="DUF4843"/>
    <property type="match status" value="1"/>
</dbReference>
<dbReference type="PROSITE" id="PS51257">
    <property type="entry name" value="PROKAR_LIPOPROTEIN"/>
    <property type="match status" value="1"/>
</dbReference>
<evidence type="ECO:0000256" key="1">
    <source>
        <dbReference type="SAM" id="Phobius"/>
    </source>
</evidence>
<comment type="caution">
    <text evidence="2">The sequence shown here is derived from an EMBL/GenBank/DDBJ whole genome shotgun (WGS) entry which is preliminary data.</text>
</comment>
<keyword evidence="1" id="KW-1133">Transmembrane helix</keyword>
<evidence type="ECO:0000313" key="3">
    <source>
        <dbReference type="Proteomes" id="UP000642938"/>
    </source>
</evidence>
<dbReference type="EMBL" id="BMHZ01000002">
    <property type="protein sequence ID" value="GGH07564.1"/>
    <property type="molecule type" value="Genomic_DNA"/>
</dbReference>
<reference evidence="3" key="1">
    <citation type="journal article" date="2019" name="Int. J. Syst. Evol. Microbiol.">
        <title>The Global Catalogue of Microorganisms (GCM) 10K type strain sequencing project: providing services to taxonomists for standard genome sequencing and annotation.</title>
        <authorList>
            <consortium name="The Broad Institute Genomics Platform"/>
            <consortium name="The Broad Institute Genome Sequencing Center for Infectious Disease"/>
            <person name="Wu L."/>
            <person name="Ma J."/>
        </authorList>
    </citation>
    <scope>NUCLEOTIDE SEQUENCE [LARGE SCALE GENOMIC DNA]</scope>
    <source>
        <strain evidence="3">CGMCC 1.15287</strain>
    </source>
</reference>
<gene>
    <name evidence="2" type="ORF">GCM10007422_24690</name>
</gene>
<protein>
    <recommendedName>
        <fullName evidence="4">DUF4843 domain-containing protein</fullName>
    </recommendedName>
</protein>
<dbReference type="Proteomes" id="UP000642938">
    <property type="component" value="Unassembled WGS sequence"/>
</dbReference>
<organism evidence="2 3">
    <name type="scientific">Pedobacter zeae</name>
    <dbReference type="NCBI Taxonomy" id="1737356"/>
    <lineage>
        <taxon>Bacteria</taxon>
        <taxon>Pseudomonadati</taxon>
        <taxon>Bacteroidota</taxon>
        <taxon>Sphingobacteriia</taxon>
        <taxon>Sphingobacteriales</taxon>
        <taxon>Sphingobacteriaceae</taxon>
        <taxon>Pedobacter</taxon>
    </lineage>
</organism>
<evidence type="ECO:0008006" key="4">
    <source>
        <dbReference type="Google" id="ProtNLM"/>
    </source>
</evidence>
<keyword evidence="3" id="KW-1185">Reference proteome</keyword>
<keyword evidence="1" id="KW-0812">Transmembrane</keyword>
<dbReference type="InterPro" id="IPR032299">
    <property type="entry name" value="DUF4843"/>
</dbReference>
<sequence length="250" mass="27380">MIIMKGIIKIAAIVVIAIALFFGCKKNVQDTDFKDVDRITLEGLPEERPVADSLNYSFSVSPISTTAATLTLVVKLGGNVVDTDRSFKLEVDAAKTTADASEYTLPSSFTIKAGKVAANIPVTLKRSSRIADRSIKLTLKAVANENFQVGRKSSFTFIWTDDVVKPVTWTGSFQFALGNYSKVKHRLVLSSTEYKDLNLIDATKDYALYDVIYYIASASLAKLNEYNTAHPGAPLRNEFGEVIEICGSCK</sequence>
<feature type="transmembrane region" description="Helical" evidence="1">
    <location>
        <begin position="6"/>
        <end position="24"/>
    </location>
</feature>
<keyword evidence="1" id="KW-0472">Membrane</keyword>
<accession>A0ABQ1XZV9</accession>